<dbReference type="RefSeq" id="WP_214160724.1">
    <property type="nucleotide sequence ID" value="NZ_JAHBAY010000024.1"/>
</dbReference>
<gene>
    <name evidence="1" type="ORF">KIH74_34890</name>
</gene>
<dbReference type="Proteomes" id="UP001197247">
    <property type="component" value="Unassembled WGS sequence"/>
</dbReference>
<reference evidence="1 2" key="1">
    <citation type="submission" date="2021-05" db="EMBL/GenBank/DDBJ databases">
        <title>Kineosporia and Streptomyces sp. nov. two new marine actinobacteria isolated from Coral.</title>
        <authorList>
            <person name="Buangrab K."/>
            <person name="Sutthacheep M."/>
            <person name="Yeemin T."/>
            <person name="Harunari E."/>
            <person name="Igarashi Y."/>
            <person name="Kanchanasin P."/>
            <person name="Tanasupawat S."/>
            <person name="Phongsopitanun W."/>
        </authorList>
    </citation>
    <scope>NUCLEOTIDE SEQUENCE [LARGE SCALE GENOMIC DNA]</scope>
    <source>
        <strain evidence="1 2">J2-2</strain>
    </source>
</reference>
<organism evidence="1 2">
    <name type="scientific">Kineosporia corallincola</name>
    <dbReference type="NCBI Taxonomy" id="2835133"/>
    <lineage>
        <taxon>Bacteria</taxon>
        <taxon>Bacillati</taxon>
        <taxon>Actinomycetota</taxon>
        <taxon>Actinomycetes</taxon>
        <taxon>Kineosporiales</taxon>
        <taxon>Kineosporiaceae</taxon>
        <taxon>Kineosporia</taxon>
    </lineage>
</organism>
<comment type="caution">
    <text evidence="1">The sequence shown here is derived from an EMBL/GenBank/DDBJ whole genome shotgun (WGS) entry which is preliminary data.</text>
</comment>
<keyword evidence="2" id="KW-1185">Reference proteome</keyword>
<evidence type="ECO:0000313" key="2">
    <source>
        <dbReference type="Proteomes" id="UP001197247"/>
    </source>
</evidence>
<sequence>MPLKKTDLSTPWIRDEPMIHLTRLSDASWLATAAANDNEELYETLNFLDDFAILDKPDLQVGYFLINHNEAQKLMQFNVALNQALGHKDRHLWEPVSLAARSAASLMTASP</sequence>
<accession>A0ABS5TTU1</accession>
<proteinExistence type="predicted"/>
<dbReference type="EMBL" id="JAHBAY010000024">
    <property type="protein sequence ID" value="MBT0774185.1"/>
    <property type="molecule type" value="Genomic_DNA"/>
</dbReference>
<protein>
    <submittedName>
        <fullName evidence="1">Uncharacterized protein</fullName>
    </submittedName>
</protein>
<name>A0ABS5TTU1_9ACTN</name>
<evidence type="ECO:0000313" key="1">
    <source>
        <dbReference type="EMBL" id="MBT0774185.1"/>
    </source>
</evidence>